<dbReference type="PATRIC" id="fig|2287.9.peg.760"/>
<evidence type="ECO:0000256" key="2">
    <source>
        <dbReference type="ARBA" id="ARBA00022980"/>
    </source>
</evidence>
<dbReference type="Pfam" id="PF01780">
    <property type="entry name" value="Ribosomal_L37ae"/>
    <property type="match status" value="1"/>
</dbReference>
<feature type="binding site" evidence="4">
    <location>
        <position position="61"/>
    </location>
    <ligand>
        <name>Zn(2+)</name>
        <dbReference type="ChEBI" id="CHEBI:29105"/>
    </ligand>
</feature>
<sequence length="73" mass="8447">MTIMGKVTGISGRFGARYGSTLRKKWKEIMEKRYDEHQCPYCKTTGKVIRLASGIWYCKKCNSKWAGLAYTPY</sequence>
<dbReference type="PANTHER" id="PTHR48129">
    <property type="entry name" value="60S RIBOSOMAL PROTEIN L37A"/>
    <property type="match status" value="1"/>
</dbReference>
<comment type="similarity">
    <text evidence="4">Belongs to the eukaryotic ribosomal protein eL43 family. Putative zinc-binding subfamily.</text>
</comment>
<feature type="binding site" evidence="4">
    <location>
        <position position="58"/>
    </location>
    <ligand>
        <name>Zn(2+)</name>
        <dbReference type="ChEBI" id="CHEBI:29105"/>
    </ligand>
</feature>
<dbReference type="AlphaFoldDB" id="A0A157SYY4"/>
<dbReference type="Proteomes" id="UP000076770">
    <property type="component" value="Chromosome i"/>
</dbReference>
<organism evidence="5 6">
    <name type="scientific">Saccharolobus solfataricus</name>
    <name type="common">Sulfolobus solfataricus</name>
    <dbReference type="NCBI Taxonomy" id="2287"/>
    <lineage>
        <taxon>Archaea</taxon>
        <taxon>Thermoproteota</taxon>
        <taxon>Thermoprotei</taxon>
        <taxon>Sulfolobales</taxon>
        <taxon>Sulfolobaceae</taxon>
        <taxon>Saccharolobus</taxon>
    </lineage>
</organism>
<dbReference type="EMBL" id="LT549890">
    <property type="protein sequence ID" value="SAI84312.1"/>
    <property type="molecule type" value="Genomic_DNA"/>
</dbReference>
<dbReference type="NCBIfam" id="NF003058">
    <property type="entry name" value="PRK03976.1"/>
    <property type="match status" value="1"/>
</dbReference>
<comment type="function">
    <text evidence="4">Binds to the 23S rRNA.</text>
</comment>
<keyword evidence="1 4" id="KW-0694">RNA-binding</keyword>
<dbReference type="InterPro" id="IPR002674">
    <property type="entry name" value="Ribosomal_eL43"/>
</dbReference>
<evidence type="ECO:0000256" key="4">
    <source>
        <dbReference type="HAMAP-Rule" id="MF_00327"/>
    </source>
</evidence>
<dbReference type="GO" id="GO:0005840">
    <property type="term" value="C:ribosome"/>
    <property type="evidence" value="ECO:0007669"/>
    <property type="project" value="UniProtKB-KW"/>
</dbReference>
<reference evidence="6" key="1">
    <citation type="submission" date="2016-04" db="EMBL/GenBank/DDBJ databases">
        <authorList>
            <person name="Shah S.A."/>
            <person name="Garrett R.A."/>
        </authorList>
    </citation>
    <scope>NUCLEOTIDE SEQUENCE [LARGE SCALE GENOMIC DNA]</scope>
    <source>
        <strain evidence="6">ATCC 35091 / DSM 1616 / JCM 8930 / NBRC 15331 / P1</strain>
    </source>
</reference>
<evidence type="ECO:0000256" key="1">
    <source>
        <dbReference type="ARBA" id="ARBA00022884"/>
    </source>
</evidence>
<keyword evidence="4" id="KW-0699">rRNA-binding</keyword>
<dbReference type="SUPFAM" id="SSF57829">
    <property type="entry name" value="Zn-binding ribosomal proteins"/>
    <property type="match status" value="1"/>
</dbReference>
<dbReference type="GO" id="GO:0006412">
    <property type="term" value="P:translation"/>
    <property type="evidence" value="ECO:0007669"/>
    <property type="project" value="UniProtKB-UniRule"/>
</dbReference>
<dbReference type="InterPro" id="IPR050522">
    <property type="entry name" value="Ribosomal_protein_eL43"/>
</dbReference>
<protein>
    <recommendedName>
        <fullName evidence="4">Large ribosomal subunit protein eL43</fullName>
    </recommendedName>
</protein>
<evidence type="ECO:0000313" key="5">
    <source>
        <dbReference type="EMBL" id="SAI84312.1"/>
    </source>
</evidence>
<evidence type="ECO:0000256" key="3">
    <source>
        <dbReference type="ARBA" id="ARBA00023274"/>
    </source>
</evidence>
<dbReference type="HAMAP" id="MF_00327">
    <property type="entry name" value="Ribosomal_eL43"/>
    <property type="match status" value="1"/>
</dbReference>
<accession>A0A157SYY4</accession>
<dbReference type="GO" id="GO:0003735">
    <property type="term" value="F:structural constituent of ribosome"/>
    <property type="evidence" value="ECO:0007669"/>
    <property type="project" value="InterPro"/>
</dbReference>
<feature type="binding site" evidence="4">
    <location>
        <position position="39"/>
    </location>
    <ligand>
        <name>Zn(2+)</name>
        <dbReference type="ChEBI" id="CHEBI:29105"/>
    </ligand>
</feature>
<dbReference type="GO" id="GO:1990904">
    <property type="term" value="C:ribonucleoprotein complex"/>
    <property type="evidence" value="ECO:0007669"/>
    <property type="project" value="UniProtKB-KW"/>
</dbReference>
<name>A0A157SYY4_SACSO</name>
<comment type="subunit">
    <text evidence="4">Part of the 50S ribosomal subunit.</text>
</comment>
<comment type="caution">
    <text evidence="4">Lacks conserved residue(s) required for the propagation of feature annotation.</text>
</comment>
<evidence type="ECO:0000313" key="6">
    <source>
        <dbReference type="Proteomes" id="UP000076770"/>
    </source>
</evidence>
<dbReference type="InterPro" id="IPR011332">
    <property type="entry name" value="Ribosomal_zn-bd"/>
</dbReference>
<keyword evidence="2 4" id="KW-0689">Ribosomal protein</keyword>
<dbReference type="PANTHER" id="PTHR48129:SF1">
    <property type="entry name" value="LARGE RIBOSOMAL SUBUNIT PROTEIN EL43"/>
    <property type="match status" value="1"/>
</dbReference>
<dbReference type="Gene3D" id="2.20.25.30">
    <property type="match status" value="1"/>
</dbReference>
<dbReference type="InterPro" id="IPR011331">
    <property type="entry name" value="Ribosomal_eL37/eL43"/>
</dbReference>
<keyword evidence="3 4" id="KW-0687">Ribonucleoprotein</keyword>
<proteinExistence type="inferred from homology"/>
<gene>
    <name evidence="4" type="primary">rpl37ae</name>
    <name evidence="5" type="ORF">SSOP1_0758</name>
</gene>
<feature type="binding site" evidence="4">
    <location>
        <position position="42"/>
    </location>
    <ligand>
        <name>Zn(2+)</name>
        <dbReference type="ChEBI" id="CHEBI:29105"/>
    </ligand>
</feature>
<dbReference type="GO" id="GO:0070180">
    <property type="term" value="F:large ribosomal subunit rRNA binding"/>
    <property type="evidence" value="ECO:0007669"/>
    <property type="project" value="UniProtKB-UniRule"/>
</dbReference>
<dbReference type="GO" id="GO:0008270">
    <property type="term" value="F:zinc ion binding"/>
    <property type="evidence" value="ECO:0007669"/>
    <property type="project" value="UniProtKB-UniRule"/>
</dbReference>